<dbReference type="GO" id="GO:0005737">
    <property type="term" value="C:cytoplasm"/>
    <property type="evidence" value="ECO:0007669"/>
    <property type="project" value="TreeGrafter"/>
</dbReference>
<comment type="similarity">
    <text evidence="3 12">Belongs to the ubiquitin-activating E1 family.</text>
</comment>
<dbReference type="PROSITE" id="PS00865">
    <property type="entry name" value="UBIQUITIN_ACTIVAT_2"/>
    <property type="match status" value="1"/>
</dbReference>
<feature type="binding site" evidence="14">
    <location>
        <begin position="20"/>
        <end position="25"/>
    </location>
    <ligand>
        <name>ATP</name>
        <dbReference type="ChEBI" id="CHEBI:30616"/>
    </ligand>
</feature>
<feature type="domain" description="Ubiquitin/SUMO-activating enzyme ubiquitin-like" evidence="19">
    <location>
        <begin position="463"/>
        <end position="562"/>
    </location>
</feature>
<evidence type="ECO:0000313" key="20">
    <source>
        <dbReference type="EMBL" id="CAD8717193.1"/>
    </source>
</evidence>
<dbReference type="Gene3D" id="3.40.50.720">
    <property type="entry name" value="NAD(P)-binding Rossmann-like Domain"/>
    <property type="match status" value="2"/>
</dbReference>
<accession>A0A7S0XEA7</accession>
<feature type="binding site" evidence="14">
    <location>
        <begin position="52"/>
        <end position="55"/>
    </location>
    <ligand>
        <name>ATP</name>
        <dbReference type="ChEBI" id="CHEBI:30616"/>
    </ligand>
</feature>
<evidence type="ECO:0000256" key="1">
    <source>
        <dbReference type="ARBA" id="ARBA00004123"/>
    </source>
</evidence>
<dbReference type="PANTHER" id="PTHR10953">
    <property type="entry name" value="UBIQUITIN-ACTIVATING ENZYME E1"/>
    <property type="match status" value="1"/>
</dbReference>
<comment type="subcellular location">
    <subcellularLocation>
        <location evidence="1">Nucleus</location>
    </subcellularLocation>
</comment>
<dbReference type="InterPro" id="IPR033127">
    <property type="entry name" value="UBQ-activ_enz_E1_Cys_AS"/>
</dbReference>
<proteinExistence type="inferred from homology"/>
<evidence type="ECO:0000256" key="14">
    <source>
        <dbReference type="PIRSR" id="PIRSR039133-2"/>
    </source>
</evidence>
<comment type="subunit">
    <text evidence="12">Heterodimer.</text>
</comment>
<evidence type="ECO:0000259" key="19">
    <source>
        <dbReference type="Pfam" id="PF14732"/>
    </source>
</evidence>
<keyword evidence="4" id="KW-0436">Ligase</keyword>
<evidence type="ECO:0000256" key="4">
    <source>
        <dbReference type="ARBA" id="ARBA00022598"/>
    </source>
</evidence>
<dbReference type="FunFam" id="3.50.50.80:FF:000002">
    <property type="entry name" value="SUMO-activating enzyme subunit 2"/>
    <property type="match status" value="1"/>
</dbReference>
<dbReference type="GO" id="GO:0016925">
    <property type="term" value="P:protein sumoylation"/>
    <property type="evidence" value="ECO:0007669"/>
    <property type="project" value="UniProtKB-UniRule"/>
</dbReference>
<evidence type="ECO:0000256" key="7">
    <source>
        <dbReference type="ARBA" id="ARBA00022741"/>
    </source>
</evidence>
<dbReference type="UniPathway" id="UPA00886"/>
<feature type="compositionally biased region" description="Gly residues" evidence="17">
    <location>
        <begin position="593"/>
        <end position="602"/>
    </location>
</feature>
<protein>
    <recommendedName>
        <fullName evidence="12">SUMO-activating enzyme subunit</fullName>
    </recommendedName>
</protein>
<dbReference type="Pfam" id="PF00899">
    <property type="entry name" value="ThiF"/>
    <property type="match status" value="1"/>
</dbReference>
<evidence type="ECO:0000256" key="8">
    <source>
        <dbReference type="ARBA" id="ARBA00022786"/>
    </source>
</evidence>
<feature type="region of interest" description="Disordered" evidence="17">
    <location>
        <begin position="583"/>
        <end position="657"/>
    </location>
</feature>
<gene>
    <name evidence="20" type="ORF">MANT1106_LOCUS17661</name>
</gene>
<name>A0A7S0XEA7_9CHLO</name>
<keyword evidence="8 12" id="KW-0833">Ubl conjugation pathway</keyword>
<dbReference type="InterPro" id="IPR042063">
    <property type="entry name" value="Ubi_acti_E1_SCCH"/>
</dbReference>
<feature type="binding site" evidence="15">
    <location>
        <position position="157"/>
    </location>
    <ligand>
        <name>Zn(2+)</name>
        <dbReference type="ChEBI" id="CHEBI:29105"/>
    </ligand>
</feature>
<evidence type="ECO:0000256" key="12">
    <source>
        <dbReference type="PIRNR" id="PIRNR039133"/>
    </source>
</evidence>
<evidence type="ECO:0000256" key="15">
    <source>
        <dbReference type="PIRSR" id="PIRSR039133-3"/>
    </source>
</evidence>
<dbReference type="Pfam" id="PF14732">
    <property type="entry name" value="UAE_UbL"/>
    <property type="match status" value="1"/>
</dbReference>
<dbReference type="GO" id="GO:0019948">
    <property type="term" value="F:SUMO activating enzyme activity"/>
    <property type="evidence" value="ECO:0007669"/>
    <property type="project" value="UniProtKB-UniRule"/>
</dbReference>
<dbReference type="PIRSF" id="PIRSF039133">
    <property type="entry name" value="SUMO_E1B"/>
    <property type="match status" value="1"/>
</dbReference>
<dbReference type="EMBL" id="HBFC01029710">
    <property type="protein sequence ID" value="CAD8717193.1"/>
    <property type="molecule type" value="Transcribed_RNA"/>
</dbReference>
<feature type="binding site" evidence="14">
    <location>
        <position position="44"/>
    </location>
    <ligand>
        <name>ATP</name>
        <dbReference type="ChEBI" id="CHEBI:30616"/>
    </ligand>
</feature>
<feature type="domain" description="THIF-type NAD/FAD binding fold" evidence="18">
    <location>
        <begin position="11"/>
        <end position="393"/>
    </location>
</feature>
<sequence length="657" mass="70337">MTTFISDVELARSSKVLMVGAGGIGCELLKTLALCGFEDIEMIDLDTIDVSNLNRQFLFRKRHVGMSKAQVARESVLKFRPSANIIAHYGNVKEPRFDVDFLRRFDVVLNGLDNLEARKHVNRLCLAAEVPLVESGTTGYLGQVTVHVRGETACFECSPKPVPKSHPICTLRDTPDKPIHCIAYATDLLFPRLFSAQSDGKSDLDEEDAVKLSSFTRKEGEAEAEFAVRVFDYVFRHKIANLLLDKEEMWEKRTRPEPLPSFMELVPEGAVAAAAGSDPSLATLTACKALTGLGDPQKVWSVADAARVFVSSAARILSRATTGGGSTDKFDKDDALAVEFVTATALLRSCNYHISPQSLFDAKGMAGNIVHAVATTNAIVGGLIVIEASKVLRAGVAKKQMTINGGGNGDGGSEGGVHPPNTPSAYKYTFVKQHKSNNRLLEPIDPDGPNVKCVVCGSARLELVCDVDTMTLGCLIDDVLKKKIGLNAPEIEAPNTTLYLQDNDLDKEDENISREEIATYANNRSTILRHLPGGGVPSGTELAVSDFTQKFDFKLLVTHKAAEGWDKEEEPEGFTLRGDQAKVAAAADDEGTGDGTEGGAGGAAEADDAEDVDDLVIMEDGPNEGAGSAAETGGKRKRGDDDGGEDHGAAKAGRLSE</sequence>
<keyword evidence="7 12" id="KW-0547">Nucleotide-binding</keyword>
<evidence type="ECO:0000259" key="18">
    <source>
        <dbReference type="Pfam" id="PF00899"/>
    </source>
</evidence>
<evidence type="ECO:0000256" key="3">
    <source>
        <dbReference type="ARBA" id="ARBA00005673"/>
    </source>
</evidence>
<keyword evidence="6 12" id="KW-0479">Metal-binding</keyword>
<keyword evidence="5" id="KW-0808">Transferase</keyword>
<keyword evidence="9 12" id="KW-0862">Zinc</keyword>
<feature type="binding site" evidence="15">
    <location>
        <position position="456"/>
    </location>
    <ligand>
        <name>Zn(2+)</name>
        <dbReference type="ChEBI" id="CHEBI:29105"/>
    </ligand>
</feature>
<feature type="compositionally biased region" description="Basic and acidic residues" evidence="17">
    <location>
        <begin position="638"/>
        <end position="657"/>
    </location>
</feature>
<evidence type="ECO:0000256" key="17">
    <source>
        <dbReference type="SAM" id="MobiDB-lite"/>
    </source>
</evidence>
<evidence type="ECO:0000256" key="16">
    <source>
        <dbReference type="PROSITE-ProRule" id="PRU10132"/>
    </source>
</evidence>
<dbReference type="AlphaFoldDB" id="A0A7S0XEA7"/>
<feature type="binding site" evidence="14">
    <location>
        <begin position="113"/>
        <end position="118"/>
    </location>
    <ligand>
        <name>ATP</name>
        <dbReference type="ChEBI" id="CHEBI:30616"/>
    </ligand>
</feature>
<dbReference type="FunFam" id="3.40.50.720:FF:000618">
    <property type="entry name" value="SUMO-activating enzyme subunit 2"/>
    <property type="match status" value="1"/>
</dbReference>
<dbReference type="InterPro" id="IPR030661">
    <property type="entry name" value="Uba2"/>
</dbReference>
<feature type="active site" description="Glycyl thioester intermediate" evidence="13 16">
    <location>
        <position position="169"/>
    </location>
</feature>
<evidence type="ECO:0000256" key="6">
    <source>
        <dbReference type="ARBA" id="ARBA00022723"/>
    </source>
</evidence>
<feature type="compositionally biased region" description="Acidic residues" evidence="17">
    <location>
        <begin position="605"/>
        <end position="617"/>
    </location>
</feature>
<evidence type="ECO:0000256" key="5">
    <source>
        <dbReference type="ARBA" id="ARBA00022679"/>
    </source>
</evidence>
<dbReference type="InterPro" id="IPR028077">
    <property type="entry name" value="UAE_UbL_dom"/>
</dbReference>
<keyword evidence="11" id="KW-0539">Nucleus</keyword>
<dbReference type="GO" id="GO:0016740">
    <property type="term" value="F:transferase activity"/>
    <property type="evidence" value="ECO:0007669"/>
    <property type="project" value="UniProtKB-KW"/>
</dbReference>
<dbReference type="PANTHER" id="PTHR10953:SF5">
    <property type="entry name" value="SUMO-ACTIVATING ENZYME SUBUNIT 2"/>
    <property type="match status" value="1"/>
</dbReference>
<dbReference type="GO" id="GO:0046872">
    <property type="term" value="F:metal ion binding"/>
    <property type="evidence" value="ECO:0007669"/>
    <property type="project" value="UniProtKB-KW"/>
</dbReference>
<dbReference type="Gene3D" id="1.10.10.2660">
    <property type="entry name" value="Ubiquitin-activating enzyme E1, SCCH domain"/>
    <property type="match status" value="1"/>
</dbReference>
<evidence type="ECO:0000256" key="11">
    <source>
        <dbReference type="ARBA" id="ARBA00023242"/>
    </source>
</evidence>
<dbReference type="GO" id="GO:0005524">
    <property type="term" value="F:ATP binding"/>
    <property type="evidence" value="ECO:0007669"/>
    <property type="project" value="UniProtKB-UniRule"/>
</dbReference>
<keyword evidence="10 12" id="KW-0067">ATP-binding</keyword>
<feature type="binding site" evidence="15">
    <location>
        <position position="154"/>
    </location>
    <ligand>
        <name>Zn(2+)</name>
        <dbReference type="ChEBI" id="CHEBI:29105"/>
    </ligand>
</feature>
<evidence type="ECO:0000256" key="13">
    <source>
        <dbReference type="PIRSR" id="PIRSR039133-1"/>
    </source>
</evidence>
<organism evidence="20">
    <name type="scientific">Mantoniella antarctica</name>
    <dbReference type="NCBI Taxonomy" id="81844"/>
    <lineage>
        <taxon>Eukaryota</taxon>
        <taxon>Viridiplantae</taxon>
        <taxon>Chlorophyta</taxon>
        <taxon>Mamiellophyceae</taxon>
        <taxon>Mamiellales</taxon>
        <taxon>Mamiellaceae</taxon>
        <taxon>Mantoniella</taxon>
    </lineage>
</organism>
<reference evidence="20" key="1">
    <citation type="submission" date="2021-01" db="EMBL/GenBank/DDBJ databases">
        <authorList>
            <person name="Corre E."/>
            <person name="Pelletier E."/>
            <person name="Niang G."/>
            <person name="Scheremetjew M."/>
            <person name="Finn R."/>
            <person name="Kale V."/>
            <person name="Holt S."/>
            <person name="Cochrane G."/>
            <person name="Meng A."/>
            <person name="Brown T."/>
            <person name="Cohen L."/>
        </authorList>
    </citation>
    <scope>NUCLEOTIDE SEQUENCE</scope>
    <source>
        <strain evidence="20">SL-175</strain>
    </source>
</reference>
<dbReference type="GO" id="GO:0031510">
    <property type="term" value="C:SUMO activating enzyme complex"/>
    <property type="evidence" value="ECO:0007669"/>
    <property type="project" value="UniProtKB-UniRule"/>
</dbReference>
<dbReference type="SUPFAM" id="SSF69572">
    <property type="entry name" value="Activating enzymes of the ubiquitin-like proteins"/>
    <property type="match status" value="1"/>
</dbReference>
<dbReference type="InterPro" id="IPR045886">
    <property type="entry name" value="ThiF/MoeB/HesA"/>
</dbReference>
<feature type="binding site" evidence="15">
    <location>
        <position position="453"/>
    </location>
    <ligand>
        <name>Zn(2+)</name>
        <dbReference type="ChEBI" id="CHEBI:29105"/>
    </ligand>
</feature>
<evidence type="ECO:0000256" key="2">
    <source>
        <dbReference type="ARBA" id="ARBA00004718"/>
    </source>
</evidence>
<evidence type="ECO:0000256" key="10">
    <source>
        <dbReference type="ARBA" id="ARBA00022840"/>
    </source>
</evidence>
<dbReference type="Gene3D" id="3.10.290.20">
    <property type="entry name" value="Ubiquitin-like 2 activating enzyme e1b. Chain: B, domain 3"/>
    <property type="match status" value="1"/>
</dbReference>
<dbReference type="InterPro" id="IPR000594">
    <property type="entry name" value="ThiF_NAD_FAD-bd"/>
</dbReference>
<feature type="binding site" evidence="14">
    <location>
        <position position="68"/>
    </location>
    <ligand>
        <name>ATP</name>
        <dbReference type="ChEBI" id="CHEBI:30616"/>
    </ligand>
</feature>
<dbReference type="InterPro" id="IPR035985">
    <property type="entry name" value="Ubiquitin-activating_enz"/>
</dbReference>
<evidence type="ECO:0000256" key="9">
    <source>
        <dbReference type="ARBA" id="ARBA00022833"/>
    </source>
</evidence>
<comment type="pathway">
    <text evidence="2 12">Protein modification; protein sumoylation.</text>
</comment>